<name>A0A9D9EQY9_9BACT</name>
<evidence type="ECO:0000313" key="10">
    <source>
        <dbReference type="Proteomes" id="UP000823661"/>
    </source>
</evidence>
<evidence type="ECO:0000259" key="7">
    <source>
        <dbReference type="Pfam" id="PF07980"/>
    </source>
</evidence>
<feature type="domain" description="SusD-like N-terminal" evidence="8">
    <location>
        <begin position="27"/>
        <end position="227"/>
    </location>
</feature>
<dbReference type="CDD" id="cd08977">
    <property type="entry name" value="SusD"/>
    <property type="match status" value="1"/>
</dbReference>
<dbReference type="EMBL" id="JADIMI010000036">
    <property type="protein sequence ID" value="MBO8452014.1"/>
    <property type="molecule type" value="Genomic_DNA"/>
</dbReference>
<feature type="chain" id="PRO_5039108412" evidence="6">
    <location>
        <begin position="22"/>
        <end position="560"/>
    </location>
</feature>
<reference evidence="9" key="2">
    <citation type="journal article" date="2021" name="PeerJ">
        <title>Extensive microbial diversity within the chicken gut microbiome revealed by metagenomics and culture.</title>
        <authorList>
            <person name="Gilroy R."/>
            <person name="Ravi A."/>
            <person name="Getino M."/>
            <person name="Pursley I."/>
            <person name="Horton D.L."/>
            <person name="Alikhan N.F."/>
            <person name="Baker D."/>
            <person name="Gharbi K."/>
            <person name="Hall N."/>
            <person name="Watson M."/>
            <person name="Adriaenssens E.M."/>
            <person name="Foster-Nyarko E."/>
            <person name="Jarju S."/>
            <person name="Secka A."/>
            <person name="Antonio M."/>
            <person name="Oren A."/>
            <person name="Chaudhuri R.R."/>
            <person name="La Ragione R."/>
            <person name="Hildebrand F."/>
            <person name="Pallen M.J."/>
        </authorList>
    </citation>
    <scope>NUCLEOTIDE SEQUENCE</scope>
    <source>
        <strain evidence="9">B1-20833</strain>
    </source>
</reference>
<dbReference type="AlphaFoldDB" id="A0A9D9EQY9"/>
<dbReference type="Pfam" id="PF14322">
    <property type="entry name" value="SusD-like_3"/>
    <property type="match status" value="1"/>
</dbReference>
<dbReference type="InterPro" id="IPR011990">
    <property type="entry name" value="TPR-like_helical_dom_sf"/>
</dbReference>
<evidence type="ECO:0000256" key="6">
    <source>
        <dbReference type="SAM" id="SignalP"/>
    </source>
</evidence>
<keyword evidence="3 6" id="KW-0732">Signal</keyword>
<reference evidence="9" key="1">
    <citation type="submission" date="2020-10" db="EMBL/GenBank/DDBJ databases">
        <authorList>
            <person name="Gilroy R."/>
        </authorList>
    </citation>
    <scope>NUCLEOTIDE SEQUENCE</scope>
    <source>
        <strain evidence="9">B1-20833</strain>
    </source>
</reference>
<dbReference type="Proteomes" id="UP000823661">
    <property type="component" value="Unassembled WGS sequence"/>
</dbReference>
<sequence length="560" mass="63472">MKNIKTLILLSALALSSVACSLDEVNYVEMQKEKYMNNSAEVESVLLGVYRNMAQDGTYGYHLSCLFTIPTDQAKVEGSSTDSWRIIPSNAYGSTQAEVEQTWQALYNGVYDANDFIEALASKLDNFEGDERNACVIYMGEAHALRALYYFELLRWYGHISLITATSQSNEHPSTFTQAEPEEVFALIESDLKYAIDVLPYNSDNTLTDTQYRFSKGAALGLLTKVYATWAGYPVHDESKWQEAVNTARILVESGKHHLLESNGEVSGFEQLWYNTCSSVWDPAESLIEVSFYAPVASGSGDPVGRIGKWNGVKADGIESIRNAGNWKVLPSFVKNWKDSQNDRRWALSFADYTYKSGVKSPISEKYTLAEALSDDAPDEAKRAYVNNMCPAKWDTEKYVSDNNVLIEQNMSNINWYILRYADVLLLYAEALNEVNNGPTAEAYEAVNMVRRRGYGLPVGTASSVADLEKGLTYEEFRQAVRDERSYELAFEGHRRQDLIRWGIYYETLMDAVSDMAAWYADSGNYLVFARYTQKGKHELLPIPNREMLLMKQYEQNPYW</sequence>
<comment type="similarity">
    <text evidence="2">Belongs to the SusD family.</text>
</comment>
<comment type="caution">
    <text evidence="9">The sequence shown here is derived from an EMBL/GenBank/DDBJ whole genome shotgun (WGS) entry which is preliminary data.</text>
</comment>
<keyword evidence="4" id="KW-0472">Membrane</keyword>
<protein>
    <submittedName>
        <fullName evidence="9">RagB/SusD family nutrient uptake outer membrane protein</fullName>
    </submittedName>
</protein>
<evidence type="ECO:0000256" key="5">
    <source>
        <dbReference type="ARBA" id="ARBA00023237"/>
    </source>
</evidence>
<evidence type="ECO:0000256" key="2">
    <source>
        <dbReference type="ARBA" id="ARBA00006275"/>
    </source>
</evidence>
<evidence type="ECO:0000313" key="9">
    <source>
        <dbReference type="EMBL" id="MBO8452014.1"/>
    </source>
</evidence>
<feature type="signal peptide" evidence="6">
    <location>
        <begin position="1"/>
        <end position="21"/>
    </location>
</feature>
<dbReference type="GO" id="GO:0009279">
    <property type="term" value="C:cell outer membrane"/>
    <property type="evidence" value="ECO:0007669"/>
    <property type="project" value="UniProtKB-SubCell"/>
</dbReference>
<dbReference type="Pfam" id="PF07980">
    <property type="entry name" value="SusD_RagB"/>
    <property type="match status" value="1"/>
</dbReference>
<proteinExistence type="inferred from homology"/>
<comment type="subcellular location">
    <subcellularLocation>
        <location evidence="1">Cell outer membrane</location>
    </subcellularLocation>
</comment>
<dbReference type="PROSITE" id="PS51257">
    <property type="entry name" value="PROKAR_LIPOPROTEIN"/>
    <property type="match status" value="1"/>
</dbReference>
<gene>
    <name evidence="9" type="ORF">IAC06_03905</name>
</gene>
<evidence type="ECO:0000259" key="8">
    <source>
        <dbReference type="Pfam" id="PF14322"/>
    </source>
</evidence>
<dbReference type="InterPro" id="IPR012944">
    <property type="entry name" value="SusD_RagB_dom"/>
</dbReference>
<accession>A0A9D9EQY9</accession>
<organism evidence="9 10">
    <name type="scientific">Candidatus Cryptobacteroides intestinavium</name>
    <dbReference type="NCBI Taxonomy" id="2840766"/>
    <lineage>
        <taxon>Bacteria</taxon>
        <taxon>Pseudomonadati</taxon>
        <taxon>Bacteroidota</taxon>
        <taxon>Bacteroidia</taxon>
        <taxon>Bacteroidales</taxon>
        <taxon>Candidatus Cryptobacteroides</taxon>
    </lineage>
</organism>
<evidence type="ECO:0000256" key="3">
    <source>
        <dbReference type="ARBA" id="ARBA00022729"/>
    </source>
</evidence>
<dbReference type="Gene3D" id="1.25.40.390">
    <property type="match status" value="1"/>
</dbReference>
<keyword evidence="5" id="KW-0998">Cell outer membrane</keyword>
<feature type="domain" description="RagB/SusD" evidence="7">
    <location>
        <begin position="336"/>
        <end position="560"/>
    </location>
</feature>
<dbReference type="InterPro" id="IPR033985">
    <property type="entry name" value="SusD-like_N"/>
</dbReference>
<evidence type="ECO:0000256" key="4">
    <source>
        <dbReference type="ARBA" id="ARBA00023136"/>
    </source>
</evidence>
<dbReference type="SUPFAM" id="SSF48452">
    <property type="entry name" value="TPR-like"/>
    <property type="match status" value="1"/>
</dbReference>
<evidence type="ECO:0000256" key="1">
    <source>
        <dbReference type="ARBA" id="ARBA00004442"/>
    </source>
</evidence>